<comment type="caution">
    <text evidence="2">The sequence shown here is derived from an EMBL/GenBank/DDBJ whole genome shotgun (WGS) entry which is preliminary data.</text>
</comment>
<feature type="transmembrane region" description="Helical" evidence="1">
    <location>
        <begin position="12"/>
        <end position="34"/>
    </location>
</feature>
<dbReference type="Proteomes" id="UP000280066">
    <property type="component" value="Unassembled WGS sequence"/>
</dbReference>
<dbReference type="RefSeq" id="WP_125430936.1">
    <property type="nucleotide sequence ID" value="NZ_RWIS01000008.1"/>
</dbReference>
<name>A0A3R9MHR0_9BACT</name>
<keyword evidence="1" id="KW-1133">Transmembrane helix</keyword>
<organism evidence="2 3">
    <name type="scientific">Hymenobacter metallilatus</name>
    <dbReference type="NCBI Taxonomy" id="2493666"/>
    <lineage>
        <taxon>Bacteria</taxon>
        <taxon>Pseudomonadati</taxon>
        <taxon>Bacteroidota</taxon>
        <taxon>Cytophagia</taxon>
        <taxon>Cytophagales</taxon>
        <taxon>Hymenobacteraceae</taxon>
        <taxon>Hymenobacter</taxon>
    </lineage>
</organism>
<evidence type="ECO:0000256" key="1">
    <source>
        <dbReference type="SAM" id="Phobius"/>
    </source>
</evidence>
<keyword evidence="3" id="KW-1185">Reference proteome</keyword>
<evidence type="ECO:0000313" key="3">
    <source>
        <dbReference type="Proteomes" id="UP000280066"/>
    </source>
</evidence>
<accession>A0A3R9MHR0</accession>
<dbReference type="AlphaFoldDB" id="A0A3R9MHR0"/>
<feature type="transmembrane region" description="Helical" evidence="1">
    <location>
        <begin position="81"/>
        <end position="101"/>
    </location>
</feature>
<reference evidence="2 3" key="1">
    <citation type="submission" date="2018-12" db="EMBL/GenBank/DDBJ databases">
        <authorList>
            <person name="Feng G."/>
            <person name="Zhu H."/>
        </authorList>
    </citation>
    <scope>NUCLEOTIDE SEQUENCE [LARGE SCALE GENOMIC DNA]</scope>
    <source>
        <strain evidence="2 3">9PBR-2</strain>
    </source>
</reference>
<dbReference type="EMBL" id="RWIS01000008">
    <property type="protein sequence ID" value="RSK31734.1"/>
    <property type="molecule type" value="Genomic_DNA"/>
</dbReference>
<evidence type="ECO:0000313" key="2">
    <source>
        <dbReference type="EMBL" id="RSK31734.1"/>
    </source>
</evidence>
<feature type="transmembrane region" description="Helical" evidence="1">
    <location>
        <begin position="46"/>
        <end position="69"/>
    </location>
</feature>
<protein>
    <submittedName>
        <fullName evidence="2">Uncharacterized protein</fullName>
    </submittedName>
</protein>
<sequence length="129" mass="14086">MATVPNNRIYPFRLWLLTTMIVGPVLLGLGSSLYDASYFKNSANIGVIFLFIPFGIAFSTPTFMVVWLAHSSLTGKLSPVLLKWLLVILAIIGVFVTFSLIGGSMARTYSLFYAGAVIVSGFILQGWKS</sequence>
<gene>
    <name evidence="2" type="ORF">EI290_12960</name>
</gene>
<keyword evidence="1" id="KW-0472">Membrane</keyword>
<feature type="transmembrane region" description="Helical" evidence="1">
    <location>
        <begin position="108"/>
        <end position="127"/>
    </location>
</feature>
<proteinExistence type="predicted"/>
<keyword evidence="1" id="KW-0812">Transmembrane</keyword>